<dbReference type="PANTHER" id="PTHR37422">
    <property type="entry name" value="TEICHURONIC ACID BIOSYNTHESIS PROTEIN TUAE"/>
    <property type="match status" value="1"/>
</dbReference>
<feature type="transmembrane region" description="Helical" evidence="5">
    <location>
        <begin position="444"/>
        <end position="462"/>
    </location>
</feature>
<dbReference type="PANTHER" id="PTHR37422:SF13">
    <property type="entry name" value="LIPOPOLYSACCHARIDE BIOSYNTHESIS PROTEIN PA4999-RELATED"/>
    <property type="match status" value="1"/>
</dbReference>
<evidence type="ECO:0000259" key="6">
    <source>
        <dbReference type="Pfam" id="PF04932"/>
    </source>
</evidence>
<feature type="transmembrane region" description="Helical" evidence="5">
    <location>
        <begin position="273"/>
        <end position="288"/>
    </location>
</feature>
<evidence type="ECO:0000256" key="2">
    <source>
        <dbReference type="ARBA" id="ARBA00022692"/>
    </source>
</evidence>
<feature type="transmembrane region" description="Helical" evidence="5">
    <location>
        <begin position="34"/>
        <end position="52"/>
    </location>
</feature>
<organism evidence="7 8">
    <name type="scientific">Rossellomorea oryzaecorticis</name>
    <dbReference type="NCBI Taxonomy" id="1396505"/>
    <lineage>
        <taxon>Bacteria</taxon>
        <taxon>Bacillati</taxon>
        <taxon>Bacillota</taxon>
        <taxon>Bacilli</taxon>
        <taxon>Bacillales</taxon>
        <taxon>Bacillaceae</taxon>
        <taxon>Rossellomorea</taxon>
    </lineage>
</organism>
<name>A0ABU9K3W8_9BACI</name>
<feature type="domain" description="O-antigen ligase-related" evidence="6">
    <location>
        <begin position="281"/>
        <end position="418"/>
    </location>
</feature>
<feature type="transmembrane region" description="Helical" evidence="5">
    <location>
        <begin position="80"/>
        <end position="98"/>
    </location>
</feature>
<feature type="transmembrane region" description="Helical" evidence="5">
    <location>
        <begin position="146"/>
        <end position="165"/>
    </location>
</feature>
<keyword evidence="4 5" id="KW-0472">Membrane</keyword>
<keyword evidence="2 5" id="KW-0812">Transmembrane</keyword>
<dbReference type="GO" id="GO:0016874">
    <property type="term" value="F:ligase activity"/>
    <property type="evidence" value="ECO:0007669"/>
    <property type="project" value="UniProtKB-KW"/>
</dbReference>
<keyword evidence="3 5" id="KW-1133">Transmembrane helix</keyword>
<evidence type="ECO:0000256" key="4">
    <source>
        <dbReference type="ARBA" id="ARBA00023136"/>
    </source>
</evidence>
<feature type="transmembrane region" description="Helical" evidence="5">
    <location>
        <begin position="322"/>
        <end position="339"/>
    </location>
</feature>
<keyword evidence="7" id="KW-0436">Ligase</keyword>
<accession>A0ABU9K3W8</accession>
<dbReference type="Pfam" id="PF04932">
    <property type="entry name" value="Wzy_C"/>
    <property type="match status" value="1"/>
</dbReference>
<evidence type="ECO:0000256" key="1">
    <source>
        <dbReference type="ARBA" id="ARBA00004141"/>
    </source>
</evidence>
<feature type="transmembrane region" description="Helical" evidence="5">
    <location>
        <begin position="57"/>
        <end position="74"/>
    </location>
</feature>
<feature type="transmembrane region" description="Helical" evidence="5">
    <location>
        <begin position="474"/>
        <end position="492"/>
    </location>
</feature>
<gene>
    <name evidence="7" type="ORF">AAEO50_00660</name>
</gene>
<protein>
    <submittedName>
        <fullName evidence="7">O-antigen ligase family protein</fullName>
    </submittedName>
</protein>
<dbReference type="InterPro" id="IPR007016">
    <property type="entry name" value="O-antigen_ligase-rel_domated"/>
</dbReference>
<dbReference type="InterPro" id="IPR051533">
    <property type="entry name" value="WaaL-like"/>
</dbReference>
<evidence type="ECO:0000256" key="3">
    <source>
        <dbReference type="ARBA" id="ARBA00022989"/>
    </source>
</evidence>
<sequence length="501" mass="56418">MNLYTKYSPLYLICFLIIGIVAGIGASAPKLVKFGTLLFFAITLIGIFLLLFKKSLGFFYTIFISGIVLFENNFKLGGIGVIDLFVMSSVFILLLYFPTKNNTYLETSTNKKNFIISVLFTIYFAFSTVGIIEYEGSFLVGISKSLIFEIPYISLYFLITIVLISRDNVLKVIKVLIAFATIASIIAIIQYVSNGTMLSGLITNFRYLGLFNEIPLYKNTADIQHLRAFVPETNKFRAHGTFYAHNLFAALIGSTIILSFIFLKEKIKKKWKVYYLLTITIQFLALVFTSSRGGVLTSAFCIGLLYFLNYKKNVFSSTMIKLILVIIISSIGLIIITMIKPSILESRIFNLDINNIKELTDRLKLWKIALVQSKEDMFLGSGTDFLDPSMTSFLIFDLVAPHNMFLHILYSKGIIPLLSVIIILLVTITKSLKVIFNSNRKEDRYIVSCLLCSLISLLGSGVTESLFVNTNLKILFMLLIALSIFFVNGSNIKNQGGEFYE</sequence>
<evidence type="ECO:0000313" key="8">
    <source>
        <dbReference type="Proteomes" id="UP001389717"/>
    </source>
</evidence>
<feature type="transmembrane region" description="Helical" evidence="5">
    <location>
        <begin position="413"/>
        <end position="432"/>
    </location>
</feature>
<comment type="caution">
    <text evidence="7">The sequence shown here is derived from an EMBL/GenBank/DDBJ whole genome shotgun (WGS) entry which is preliminary data.</text>
</comment>
<evidence type="ECO:0000313" key="7">
    <source>
        <dbReference type="EMBL" id="MEL3970780.1"/>
    </source>
</evidence>
<keyword evidence="8" id="KW-1185">Reference proteome</keyword>
<feature type="transmembrane region" description="Helical" evidence="5">
    <location>
        <begin position="7"/>
        <end position="28"/>
    </location>
</feature>
<reference evidence="7 8" key="1">
    <citation type="submission" date="2024-04" db="EMBL/GenBank/DDBJ databases">
        <title>Bacillus oryzaecorticis sp. nov., a moderately halophilic bacterium isolated from rice husks.</title>
        <authorList>
            <person name="Zhu H.-S."/>
        </authorList>
    </citation>
    <scope>NUCLEOTIDE SEQUENCE [LARGE SCALE GENOMIC DNA]</scope>
    <source>
        <strain evidence="7 8">ZC255</strain>
    </source>
</reference>
<evidence type="ECO:0000256" key="5">
    <source>
        <dbReference type="SAM" id="Phobius"/>
    </source>
</evidence>
<feature type="transmembrane region" description="Helical" evidence="5">
    <location>
        <begin position="294"/>
        <end position="310"/>
    </location>
</feature>
<dbReference type="EMBL" id="JBBYAF010000001">
    <property type="protein sequence ID" value="MEL3970780.1"/>
    <property type="molecule type" value="Genomic_DNA"/>
</dbReference>
<comment type="subcellular location">
    <subcellularLocation>
        <location evidence="1">Membrane</location>
        <topology evidence="1">Multi-pass membrane protein</topology>
    </subcellularLocation>
</comment>
<proteinExistence type="predicted"/>
<feature type="transmembrane region" description="Helical" evidence="5">
    <location>
        <begin position="242"/>
        <end position="261"/>
    </location>
</feature>
<feature type="transmembrane region" description="Helical" evidence="5">
    <location>
        <begin position="114"/>
        <end position="134"/>
    </location>
</feature>
<dbReference type="RefSeq" id="WP_341979335.1">
    <property type="nucleotide sequence ID" value="NZ_JBBYAF010000001.1"/>
</dbReference>
<feature type="transmembrane region" description="Helical" evidence="5">
    <location>
        <begin position="172"/>
        <end position="192"/>
    </location>
</feature>
<dbReference type="Proteomes" id="UP001389717">
    <property type="component" value="Unassembled WGS sequence"/>
</dbReference>